<organism evidence="1 2">
    <name type="scientific">Rhodobaculum claviforme</name>
    <dbReference type="NCBI Taxonomy" id="1549854"/>
    <lineage>
        <taxon>Bacteria</taxon>
        <taxon>Pseudomonadati</taxon>
        <taxon>Pseudomonadota</taxon>
        <taxon>Alphaproteobacteria</taxon>
        <taxon>Rhodobacterales</taxon>
        <taxon>Paracoccaceae</taxon>
        <taxon>Rhodobaculum</taxon>
    </lineage>
</organism>
<evidence type="ECO:0000313" key="1">
    <source>
        <dbReference type="EMBL" id="MBK5928713.1"/>
    </source>
</evidence>
<sequence>MVSAAGFEPTAPGFVPLRLSPPPPVFGRAFVVWTVPSPWARGPVGAARPVSTPSPGGGLARDRHGACAAAFPDFEQIRCAVSARNAQFCNQESCALSS</sequence>
<keyword evidence="2" id="KW-1185">Reference proteome</keyword>
<protein>
    <submittedName>
        <fullName evidence="1">Uncharacterized protein</fullName>
    </submittedName>
</protein>
<evidence type="ECO:0000313" key="2">
    <source>
        <dbReference type="Proteomes" id="UP000706333"/>
    </source>
</evidence>
<gene>
    <name evidence="1" type="ORF">CCR87_15460</name>
</gene>
<comment type="caution">
    <text evidence="1">The sequence shown here is derived from an EMBL/GenBank/DDBJ whole genome shotgun (WGS) entry which is preliminary data.</text>
</comment>
<reference evidence="1" key="1">
    <citation type="submission" date="2017-05" db="EMBL/GenBank/DDBJ databases">
        <authorList>
            <person name="Imhoff J.F."/>
            <person name="Rahn T."/>
            <person name="Kuenzel S."/>
            <person name="Neulinger S.C."/>
        </authorList>
    </citation>
    <scope>NUCLEOTIDE SEQUENCE</scope>
    <source>
        <strain evidence="1">LMG 28126</strain>
    </source>
</reference>
<dbReference type="EMBL" id="NHSD01000320">
    <property type="protein sequence ID" value="MBK5928713.1"/>
    <property type="molecule type" value="Genomic_DNA"/>
</dbReference>
<accession>A0A934TP93</accession>
<name>A0A934TP93_9RHOB</name>
<dbReference type="AlphaFoldDB" id="A0A934TP93"/>
<dbReference type="Proteomes" id="UP000706333">
    <property type="component" value="Unassembled WGS sequence"/>
</dbReference>
<proteinExistence type="predicted"/>
<reference evidence="1" key="2">
    <citation type="journal article" date="2020" name="Microorganisms">
        <title>Osmotic Adaptation and Compatible Solute Biosynthesis of Phototrophic Bacteria as Revealed from Genome Analyses.</title>
        <authorList>
            <person name="Imhoff J.F."/>
            <person name="Rahn T."/>
            <person name="Kunzel S."/>
            <person name="Keller A."/>
            <person name="Neulinger S.C."/>
        </authorList>
    </citation>
    <scope>NUCLEOTIDE SEQUENCE</scope>
    <source>
        <strain evidence="1">LMG 28126</strain>
    </source>
</reference>